<dbReference type="Gene3D" id="3.20.20.80">
    <property type="entry name" value="Glycosidases"/>
    <property type="match status" value="1"/>
</dbReference>
<dbReference type="RefSeq" id="WP_126596959.1">
    <property type="nucleotide sequence ID" value="NZ_BIFQ01000001.1"/>
</dbReference>
<proteinExistence type="inferred from homology"/>
<keyword evidence="3" id="KW-0808">Transferase</keyword>
<dbReference type="InterPro" id="IPR013780">
    <property type="entry name" value="Glyco_hydro_b"/>
</dbReference>
<evidence type="ECO:0000313" key="3">
    <source>
        <dbReference type="EMBL" id="GCE05957.1"/>
    </source>
</evidence>
<dbReference type="Gene3D" id="2.60.40.10">
    <property type="entry name" value="Immunoglobulins"/>
    <property type="match status" value="1"/>
</dbReference>
<dbReference type="InterPro" id="IPR013783">
    <property type="entry name" value="Ig-like_fold"/>
</dbReference>
<dbReference type="AlphaFoldDB" id="A0A401ZGG6"/>
<comment type="similarity">
    <text evidence="1">Belongs to the glycosyl hydrolase 66 family.</text>
</comment>
<evidence type="ECO:0000256" key="2">
    <source>
        <dbReference type="ARBA" id="ARBA00022729"/>
    </source>
</evidence>
<protein>
    <submittedName>
        <fullName evidence="3">Cycloisomaltooligosaccharide glucanotransferase</fullName>
    </submittedName>
</protein>
<dbReference type="Gene3D" id="2.60.40.1180">
    <property type="entry name" value="Golgi alpha-mannosidase II"/>
    <property type="match status" value="1"/>
</dbReference>
<dbReference type="OrthoDB" id="9778932at2"/>
<accession>A0A401ZGG6</accession>
<keyword evidence="2" id="KW-0732">Signal</keyword>
<evidence type="ECO:0000313" key="4">
    <source>
        <dbReference type="Proteomes" id="UP000287224"/>
    </source>
</evidence>
<reference evidence="4" key="1">
    <citation type="submission" date="2018-12" db="EMBL/GenBank/DDBJ databases">
        <title>Tengunoibacter tsumagoiensis gen. nov., sp. nov., Dictyobacter kobayashii sp. nov., D. alpinus sp. nov., and D. joshuensis sp. nov. and description of Dictyobacteraceae fam. nov. within the order Ktedonobacterales isolated from Tengu-no-mugimeshi.</title>
        <authorList>
            <person name="Wang C.M."/>
            <person name="Zheng Y."/>
            <person name="Sakai Y."/>
            <person name="Toyoda A."/>
            <person name="Minakuchi Y."/>
            <person name="Abe K."/>
            <person name="Yokota A."/>
            <person name="Yabe S."/>
        </authorList>
    </citation>
    <scope>NUCLEOTIDE SEQUENCE [LARGE SCALE GENOMIC DNA]</scope>
    <source>
        <strain evidence="4">S-27</strain>
    </source>
</reference>
<dbReference type="GO" id="GO:0016740">
    <property type="term" value="F:transferase activity"/>
    <property type="evidence" value="ECO:0007669"/>
    <property type="project" value="UniProtKB-KW"/>
</dbReference>
<dbReference type="EMBL" id="BIFQ01000001">
    <property type="protein sequence ID" value="GCE05957.1"/>
    <property type="molecule type" value="Genomic_DNA"/>
</dbReference>
<comment type="caution">
    <text evidence="3">The sequence shown here is derived from an EMBL/GenBank/DDBJ whole genome shotgun (WGS) entry which is preliminary data.</text>
</comment>
<evidence type="ECO:0000256" key="1">
    <source>
        <dbReference type="ARBA" id="ARBA00010837"/>
    </source>
</evidence>
<organism evidence="3 4">
    <name type="scientific">Dictyobacter aurantiacus</name>
    <dbReference type="NCBI Taxonomy" id="1936993"/>
    <lineage>
        <taxon>Bacteria</taxon>
        <taxon>Bacillati</taxon>
        <taxon>Chloroflexota</taxon>
        <taxon>Ktedonobacteria</taxon>
        <taxon>Ktedonobacterales</taxon>
        <taxon>Dictyobacteraceae</taxon>
        <taxon>Dictyobacter</taxon>
    </lineage>
</organism>
<sequence length="578" mass="64630">MSKYLCEQAIALADIGVDRATYRPGEAATLHLLVDSQEASLVTTRLHVVLSWLDQEIAVYDRVLKIQSGQQQVSLLLELPSESFRGYGIDVILCSEDSTPLARKSTALDVLENWTQAPRYGFLSDFAPEAQDIEAACTSLARYHVNLAQFYDWMWRHYILMPPQEEFRDALERRVSLRVVREKVAACWARGIAALGYAAVYGAEPEYAFEHPAEMLYDAEGKPYNLAGLFYIMNIHADNPWRSLILTEMARAVREVPFDGLHLDQYGFPKGRIFGPAPERVAYDLSADFPVFIDAARTAIRASQPDARVIFNAVENWPIETVAPTSQDATYIEVWPPYTGYVDLQQLILNAQRLAPEKQVILAAYLTPLKNAQGADVLPAEAATRLASAAIWASGGFHLLMGERDGALCDPYYPLYASLRPEFASIMRDLYDFVVRYENTLSDLRLVTIAPDEVLERIQIQGQVVSASGEAGTVWAILRRMPRFLTLSLINLSGVLDADWNAPKPAAETLRALPVEVRVSEEVTGVYMASPEYEGGRPCSLSYRLLQRDGETWLQTTLPVLEYWSMLTIKTAGMTDPA</sequence>
<dbReference type="InterPro" id="IPR025092">
    <property type="entry name" value="Glyco_hydro_66"/>
</dbReference>
<name>A0A401ZGG6_9CHLR</name>
<dbReference type="CDD" id="cd14745">
    <property type="entry name" value="GH66"/>
    <property type="match status" value="1"/>
</dbReference>
<keyword evidence="4" id="KW-1185">Reference proteome</keyword>
<gene>
    <name evidence="3" type="ORF">KDAU_32860</name>
</gene>
<dbReference type="Pfam" id="PF13199">
    <property type="entry name" value="Glyco_hydro_66"/>
    <property type="match status" value="1"/>
</dbReference>
<dbReference type="Proteomes" id="UP000287224">
    <property type="component" value="Unassembled WGS sequence"/>
</dbReference>